<reference evidence="4" key="1">
    <citation type="journal article" date="2019" name="Int. J. Syst. Evol. Microbiol.">
        <title>The Global Catalogue of Microorganisms (GCM) 10K type strain sequencing project: providing services to taxonomists for standard genome sequencing and annotation.</title>
        <authorList>
            <consortium name="The Broad Institute Genomics Platform"/>
            <consortium name="The Broad Institute Genome Sequencing Center for Infectious Disease"/>
            <person name="Wu L."/>
            <person name="Ma J."/>
        </authorList>
    </citation>
    <scope>NUCLEOTIDE SEQUENCE [LARGE SCALE GENOMIC DNA]</scope>
    <source>
        <strain evidence="4">CCUG 60527</strain>
    </source>
</reference>
<dbReference type="InterPro" id="IPR000757">
    <property type="entry name" value="Beta-glucanase-like"/>
</dbReference>
<dbReference type="InterPro" id="IPR013320">
    <property type="entry name" value="ConA-like_dom_sf"/>
</dbReference>
<dbReference type="EMBL" id="JBHTJR010000014">
    <property type="protein sequence ID" value="MFD0991867.1"/>
    <property type="molecule type" value="Genomic_DNA"/>
</dbReference>
<comment type="similarity">
    <text evidence="1">Belongs to the glycosyl hydrolase 16 family.</text>
</comment>
<gene>
    <name evidence="3" type="ORF">ACFQ1U_01500</name>
</gene>
<dbReference type="InterPro" id="IPR050546">
    <property type="entry name" value="Glycosyl_Hydrlase_16"/>
</dbReference>
<dbReference type="PANTHER" id="PTHR10963">
    <property type="entry name" value="GLYCOSYL HYDROLASE-RELATED"/>
    <property type="match status" value="1"/>
</dbReference>
<accession>A0ABW3JN16</accession>
<dbReference type="SUPFAM" id="SSF49899">
    <property type="entry name" value="Concanavalin A-like lectins/glucanases"/>
    <property type="match status" value="1"/>
</dbReference>
<protein>
    <submittedName>
        <fullName evidence="3">Family 16 glycosylhydrolase</fullName>
    </submittedName>
</protein>
<dbReference type="PROSITE" id="PS51762">
    <property type="entry name" value="GH16_2"/>
    <property type="match status" value="1"/>
</dbReference>
<dbReference type="PROSITE" id="PS51257">
    <property type="entry name" value="PROKAR_LIPOPROTEIN"/>
    <property type="match status" value="1"/>
</dbReference>
<dbReference type="RefSeq" id="WP_386104576.1">
    <property type="nucleotide sequence ID" value="NZ_JBHTJR010000014.1"/>
</dbReference>
<keyword evidence="4" id="KW-1185">Reference proteome</keyword>
<sequence length="252" mass="28737">MRKIIYTLCVIGMLSCSSKKSNIIFEEHFSSTKLNTTNWNYDIGDGCPQICGWGNNELQFYKQQNVRVSNGNLVITAQKDSIYTSGKIHTKDKITFTYGTIEVRAKLPKGKGLWPAIWLLGNNINQVGWPACGEIDMMEYVGKEPGVLFTSMHTPSSHGNTINTKKTAIKNLEEDFHVYKCIWTENEIAFYIDDQHLYTYNPAVKNDKTWPYNKPFYLILNLAIGGNFGGPEVDNTIFPTEFVIDYIKVYKN</sequence>
<dbReference type="PANTHER" id="PTHR10963:SF55">
    <property type="entry name" value="GLYCOSIDE HYDROLASE FAMILY 16 PROTEIN"/>
    <property type="match status" value="1"/>
</dbReference>
<dbReference type="Gene3D" id="2.60.120.200">
    <property type="match status" value="1"/>
</dbReference>
<dbReference type="Pfam" id="PF00722">
    <property type="entry name" value="Glyco_hydro_16"/>
    <property type="match status" value="1"/>
</dbReference>
<name>A0ABW3JN16_9FLAO</name>
<evidence type="ECO:0000313" key="4">
    <source>
        <dbReference type="Proteomes" id="UP001597062"/>
    </source>
</evidence>
<comment type="caution">
    <text evidence="3">The sequence shown here is derived from an EMBL/GenBank/DDBJ whole genome shotgun (WGS) entry which is preliminary data.</text>
</comment>
<proteinExistence type="inferred from homology"/>
<organism evidence="3 4">
    <name type="scientific">Tenacibaculum geojense</name>
    <dbReference type="NCBI Taxonomy" id="915352"/>
    <lineage>
        <taxon>Bacteria</taxon>
        <taxon>Pseudomonadati</taxon>
        <taxon>Bacteroidota</taxon>
        <taxon>Flavobacteriia</taxon>
        <taxon>Flavobacteriales</taxon>
        <taxon>Flavobacteriaceae</taxon>
        <taxon>Tenacibaculum</taxon>
    </lineage>
</organism>
<dbReference type="CDD" id="cd08023">
    <property type="entry name" value="GH16_laminarinase_like"/>
    <property type="match status" value="1"/>
</dbReference>
<feature type="domain" description="GH16" evidence="2">
    <location>
        <begin position="18"/>
        <end position="252"/>
    </location>
</feature>
<evidence type="ECO:0000313" key="3">
    <source>
        <dbReference type="EMBL" id="MFD0991867.1"/>
    </source>
</evidence>
<evidence type="ECO:0000256" key="1">
    <source>
        <dbReference type="ARBA" id="ARBA00006865"/>
    </source>
</evidence>
<evidence type="ECO:0000259" key="2">
    <source>
        <dbReference type="PROSITE" id="PS51762"/>
    </source>
</evidence>
<dbReference type="Proteomes" id="UP001597062">
    <property type="component" value="Unassembled WGS sequence"/>
</dbReference>